<feature type="signal peptide" evidence="11">
    <location>
        <begin position="1"/>
        <end position="21"/>
    </location>
</feature>
<keyword evidence="5 11" id="KW-0732">Signal</keyword>
<evidence type="ECO:0000313" key="13">
    <source>
        <dbReference type="EMBL" id="ORJ24352.1"/>
    </source>
</evidence>
<comment type="caution">
    <text evidence="13">The sequence shown here is derived from an EMBL/GenBank/DDBJ whole genome shotgun (WGS) entry which is preliminary data.</text>
</comment>
<dbReference type="RefSeq" id="WP_084912945.1">
    <property type="nucleotide sequence ID" value="NZ_CP114062.1"/>
</dbReference>
<feature type="binding site" description="covalent" evidence="9">
    <location>
        <position position="189"/>
    </location>
    <ligand>
        <name>heme c</name>
        <dbReference type="ChEBI" id="CHEBI:61717"/>
        <label>2</label>
    </ligand>
</feature>
<feature type="binding site" description="covalent" evidence="9">
    <location>
        <position position="45"/>
    </location>
    <ligand>
        <name>heme c</name>
        <dbReference type="ChEBI" id="CHEBI:61717"/>
        <label>1</label>
    </ligand>
</feature>
<feature type="binding site" description="covalent" evidence="9">
    <location>
        <position position="192"/>
    </location>
    <ligand>
        <name>heme c</name>
        <dbReference type="ChEBI" id="CHEBI:61717"/>
        <label>2</label>
    </ligand>
</feature>
<dbReference type="InterPro" id="IPR014353">
    <property type="entry name" value="Membr-bd_ADH_cyt_c"/>
</dbReference>
<evidence type="ECO:0000256" key="4">
    <source>
        <dbReference type="ARBA" id="ARBA00022723"/>
    </source>
</evidence>
<dbReference type="EMBL" id="MRWE01000030">
    <property type="protein sequence ID" value="ORJ24352.1"/>
    <property type="molecule type" value="Genomic_DNA"/>
</dbReference>
<dbReference type="PROSITE" id="PS51257">
    <property type="entry name" value="PROKAR_LIPOPROTEIN"/>
    <property type="match status" value="1"/>
</dbReference>
<feature type="domain" description="Cytochrome c" evidence="12">
    <location>
        <begin position="28"/>
        <end position="131"/>
    </location>
</feature>
<dbReference type="GO" id="GO:0005886">
    <property type="term" value="C:plasma membrane"/>
    <property type="evidence" value="ECO:0007669"/>
    <property type="project" value="UniProtKB-SubCell"/>
</dbReference>
<feature type="binding site" description="covalent" evidence="9">
    <location>
        <position position="326"/>
    </location>
    <ligand>
        <name>heme c</name>
        <dbReference type="ChEBI" id="CHEBI:61717"/>
        <label>3</label>
    </ligand>
</feature>
<evidence type="ECO:0000256" key="6">
    <source>
        <dbReference type="ARBA" id="ARBA00022737"/>
    </source>
</evidence>
<dbReference type="Gene3D" id="1.10.760.10">
    <property type="entry name" value="Cytochrome c-like domain"/>
    <property type="match status" value="3"/>
</dbReference>
<organism evidence="13 14">
    <name type="scientific">Rouxiella badensis</name>
    <dbReference type="NCBI Taxonomy" id="1646377"/>
    <lineage>
        <taxon>Bacteria</taxon>
        <taxon>Pseudomonadati</taxon>
        <taxon>Pseudomonadota</taxon>
        <taxon>Gammaproteobacteria</taxon>
        <taxon>Enterobacterales</taxon>
        <taxon>Yersiniaceae</taxon>
        <taxon>Rouxiella</taxon>
    </lineage>
</organism>
<reference evidence="13 14" key="1">
    <citation type="journal article" date="2017" name="Int. J. Syst. Evol. Microbiol.">
        <title>Rouxiella badensis sp. nov. and Rouxiella silvae sp. nov. isolated from peat bog soil in Germany and emendation of the genus description.</title>
        <authorList>
            <person name="Le Fleche-Mateos A."/>
            <person name="Kugler J.H."/>
            <person name="Hansen S.H."/>
            <person name="Syldatk C."/>
            <person name="Hausmann R."/>
            <person name="Lomprez F."/>
            <person name="Vandenbogaert M."/>
            <person name="Manuguerra J.C."/>
            <person name="Grimont P.A."/>
        </authorList>
    </citation>
    <scope>NUCLEOTIDE SEQUENCE [LARGE SCALE GENOMIC DNA]</scope>
    <source>
        <strain evidence="13 14">DSM 100043</strain>
    </source>
</reference>
<evidence type="ECO:0000256" key="3">
    <source>
        <dbReference type="ARBA" id="ARBA00022617"/>
    </source>
</evidence>
<comment type="cofactor">
    <cofactor evidence="9">
        <name>heme c</name>
        <dbReference type="ChEBI" id="CHEBI:61717"/>
    </cofactor>
    <text evidence="9">Binds 3 heme c groups covalently per subunit.</text>
</comment>
<evidence type="ECO:0000256" key="8">
    <source>
        <dbReference type="ARBA" id="ARBA00023136"/>
    </source>
</evidence>
<evidence type="ECO:0000256" key="1">
    <source>
        <dbReference type="ARBA" id="ARBA00004236"/>
    </source>
</evidence>
<dbReference type="InterPro" id="IPR051459">
    <property type="entry name" value="Cytochrome_c-type_DH"/>
</dbReference>
<keyword evidence="4 10" id="KW-0479">Metal-binding</keyword>
<dbReference type="PROSITE" id="PS51007">
    <property type="entry name" value="CYTC"/>
    <property type="match status" value="3"/>
</dbReference>
<dbReference type="STRING" id="1646377.BS640_16575"/>
<dbReference type="Proteomes" id="UP000192536">
    <property type="component" value="Unassembled WGS sequence"/>
</dbReference>
<keyword evidence="14" id="KW-1185">Reference proteome</keyword>
<evidence type="ECO:0000256" key="11">
    <source>
        <dbReference type="SAM" id="SignalP"/>
    </source>
</evidence>
<protein>
    <submittedName>
        <fullName evidence="13">Alcohol dehydrogenase</fullName>
    </submittedName>
</protein>
<dbReference type="GO" id="GO:0009055">
    <property type="term" value="F:electron transfer activity"/>
    <property type="evidence" value="ECO:0007669"/>
    <property type="project" value="InterPro"/>
</dbReference>
<feature type="binding site" description="axial binding residue" evidence="10">
    <location>
        <position position="327"/>
    </location>
    <ligand>
        <name>heme c</name>
        <dbReference type="ChEBI" id="CHEBI:61717"/>
        <label>3</label>
    </ligand>
    <ligandPart>
        <name>Fe</name>
        <dbReference type="ChEBI" id="CHEBI:18248"/>
    </ligandPart>
</feature>
<dbReference type="PANTHER" id="PTHR35008:SF8">
    <property type="entry name" value="ALCOHOL DEHYDROGENASE CYTOCHROME C SUBUNIT"/>
    <property type="match status" value="1"/>
</dbReference>
<dbReference type="SUPFAM" id="SSF46626">
    <property type="entry name" value="Cytochrome c"/>
    <property type="match status" value="3"/>
</dbReference>
<name>A0A1X0WC57_9GAMM</name>
<keyword evidence="8" id="KW-0472">Membrane</keyword>
<feature type="binding site" description="covalent" evidence="9">
    <location>
        <position position="42"/>
    </location>
    <ligand>
        <name>heme c</name>
        <dbReference type="ChEBI" id="CHEBI:61717"/>
        <label>1</label>
    </ligand>
</feature>
<accession>A0A1X0WC57</accession>
<feature type="binding site" description="covalent" evidence="9">
    <location>
        <position position="323"/>
    </location>
    <ligand>
        <name>heme c</name>
        <dbReference type="ChEBI" id="CHEBI:61717"/>
        <label>3</label>
    </ligand>
</feature>
<gene>
    <name evidence="13" type="ORF">BS640_16575</name>
</gene>
<dbReference type="InterPro" id="IPR036909">
    <property type="entry name" value="Cyt_c-like_dom_sf"/>
</dbReference>
<comment type="subcellular location">
    <subcellularLocation>
        <location evidence="1">Cell membrane</location>
    </subcellularLocation>
</comment>
<evidence type="ECO:0000256" key="10">
    <source>
        <dbReference type="PIRSR" id="PIRSR000018-51"/>
    </source>
</evidence>
<feature type="binding site" description="axial binding residue" evidence="10">
    <location>
        <position position="46"/>
    </location>
    <ligand>
        <name>heme c</name>
        <dbReference type="ChEBI" id="CHEBI:61717"/>
        <label>1</label>
    </ligand>
    <ligandPart>
        <name>Fe</name>
        <dbReference type="ChEBI" id="CHEBI:18248"/>
    </ligandPart>
</feature>
<feature type="chain" id="PRO_5013207805" evidence="11">
    <location>
        <begin position="22"/>
        <end position="427"/>
    </location>
</feature>
<keyword evidence="2" id="KW-1003">Cell membrane</keyword>
<proteinExistence type="predicted"/>
<dbReference type="Pfam" id="PF00034">
    <property type="entry name" value="Cytochrom_C"/>
    <property type="match status" value="3"/>
</dbReference>
<evidence type="ECO:0000256" key="5">
    <source>
        <dbReference type="ARBA" id="ARBA00022729"/>
    </source>
</evidence>
<dbReference type="GO" id="GO:0020037">
    <property type="term" value="F:heme binding"/>
    <property type="evidence" value="ECO:0007669"/>
    <property type="project" value="InterPro"/>
</dbReference>
<evidence type="ECO:0000256" key="2">
    <source>
        <dbReference type="ARBA" id="ARBA00022475"/>
    </source>
</evidence>
<evidence type="ECO:0000256" key="9">
    <source>
        <dbReference type="PIRSR" id="PIRSR000018-50"/>
    </source>
</evidence>
<evidence type="ECO:0000259" key="12">
    <source>
        <dbReference type="PROSITE" id="PS51007"/>
    </source>
</evidence>
<evidence type="ECO:0000313" key="14">
    <source>
        <dbReference type="Proteomes" id="UP000192536"/>
    </source>
</evidence>
<dbReference type="PIRSF" id="PIRSF000018">
    <property type="entry name" value="Mb_ADH_cyt_c"/>
    <property type="match status" value="1"/>
</dbReference>
<dbReference type="AlphaFoldDB" id="A0A1X0WC57"/>
<dbReference type="PANTHER" id="PTHR35008">
    <property type="entry name" value="BLL4482 PROTEIN-RELATED"/>
    <property type="match status" value="1"/>
</dbReference>
<dbReference type="GeneID" id="93566331"/>
<feature type="domain" description="Cytochrome c" evidence="12">
    <location>
        <begin position="174"/>
        <end position="287"/>
    </location>
</feature>
<dbReference type="GO" id="GO:0005506">
    <property type="term" value="F:iron ion binding"/>
    <property type="evidence" value="ECO:0007669"/>
    <property type="project" value="InterPro"/>
</dbReference>
<dbReference type="GO" id="GO:0016614">
    <property type="term" value="F:oxidoreductase activity, acting on CH-OH group of donors"/>
    <property type="evidence" value="ECO:0007669"/>
    <property type="project" value="InterPro"/>
</dbReference>
<sequence>MKIKQLSLFVAAFISCKFAMAAPENFQEKVASGEYIATTGDCAACHTVSGSAPFTGGLKMVTPVGAIYSTNITPDKDTGIGNYSYEDFSRALRQGIAKDGHRLYPAMPYTEYAKINDDDMHALYSYLMNEVKPVHQTNRKSDIPWPLNMRWPLAAWDWAFHDSDVYKPDQTQSAEWNRGAYLVQGLTHCGTCHTPRGLAYQEKGFDQHDKRFLSGGQLAGWSAPDLTGNSKTGLGSWSAQEIAEFLKTGHTDGNAAFGPMSEAIEKSTQYLTDADLSAIATYLKSLPSSDAPAQASAKADSTSAALIKGDMSQPGSLLYMNNCSACHRIDGKGYTKSFPALAGNTAVMGDDPSSLINIVLAGAKTPVTRESITGLTMPDFAWRLNDQQVADVVTFIRSSWGNSASAVNAEEVAKLRKQSVGQPEVKK</sequence>
<keyword evidence="3 9" id="KW-0349">Heme</keyword>
<evidence type="ECO:0000256" key="7">
    <source>
        <dbReference type="ARBA" id="ARBA00023004"/>
    </source>
</evidence>
<dbReference type="InterPro" id="IPR009056">
    <property type="entry name" value="Cyt_c-like_dom"/>
</dbReference>
<keyword evidence="6" id="KW-0677">Repeat</keyword>
<feature type="domain" description="Cytochrome c" evidence="12">
    <location>
        <begin position="310"/>
        <end position="400"/>
    </location>
</feature>
<feature type="binding site" description="axial binding residue" evidence="10">
    <location>
        <position position="193"/>
    </location>
    <ligand>
        <name>heme c</name>
        <dbReference type="ChEBI" id="CHEBI:61717"/>
        <label>2</label>
    </ligand>
    <ligandPart>
        <name>Fe</name>
        <dbReference type="ChEBI" id="CHEBI:18248"/>
    </ligandPart>
</feature>
<keyword evidence="7 10" id="KW-0408">Iron</keyword>